<dbReference type="GeneID" id="113515395"/>
<feature type="transmembrane region" description="Helical" evidence="4">
    <location>
        <begin position="380"/>
        <end position="401"/>
    </location>
</feature>
<dbReference type="AlphaFoldDB" id="A0A6J1WSL9"/>
<dbReference type="RefSeq" id="XP_026755384.2">
    <property type="nucleotide sequence ID" value="XM_026899583.3"/>
</dbReference>
<dbReference type="InterPro" id="IPR053100">
    <property type="entry name" value="Cytochrome_b5-related"/>
</dbReference>
<keyword evidence="3" id="KW-0408">Iron</keyword>
<keyword evidence="1" id="KW-0349">Heme</keyword>
<dbReference type="Proteomes" id="UP001652740">
    <property type="component" value="Unplaced"/>
</dbReference>
<feature type="transmembrane region" description="Helical" evidence="4">
    <location>
        <begin position="319"/>
        <end position="335"/>
    </location>
</feature>
<dbReference type="Pfam" id="PF00487">
    <property type="entry name" value="FA_desaturase"/>
    <property type="match status" value="1"/>
</dbReference>
<dbReference type="PROSITE" id="PS50255">
    <property type="entry name" value="CYTOCHROME_B5_2"/>
    <property type="match status" value="1"/>
</dbReference>
<dbReference type="GO" id="GO:0006629">
    <property type="term" value="P:lipid metabolic process"/>
    <property type="evidence" value="ECO:0007669"/>
    <property type="project" value="InterPro"/>
</dbReference>
<dbReference type="InterPro" id="IPR005804">
    <property type="entry name" value="FA_desaturase_dom"/>
</dbReference>
<dbReference type="PRINTS" id="PR00363">
    <property type="entry name" value="CYTOCHROMEB5"/>
</dbReference>
<evidence type="ECO:0000256" key="4">
    <source>
        <dbReference type="SAM" id="Phobius"/>
    </source>
</evidence>
<organism evidence="6 7">
    <name type="scientific">Galleria mellonella</name>
    <name type="common">Greater wax moth</name>
    <dbReference type="NCBI Taxonomy" id="7137"/>
    <lineage>
        <taxon>Eukaryota</taxon>
        <taxon>Metazoa</taxon>
        <taxon>Ecdysozoa</taxon>
        <taxon>Arthropoda</taxon>
        <taxon>Hexapoda</taxon>
        <taxon>Insecta</taxon>
        <taxon>Pterygota</taxon>
        <taxon>Neoptera</taxon>
        <taxon>Endopterygota</taxon>
        <taxon>Lepidoptera</taxon>
        <taxon>Glossata</taxon>
        <taxon>Ditrysia</taxon>
        <taxon>Pyraloidea</taxon>
        <taxon>Pyralidae</taxon>
        <taxon>Galleriinae</taxon>
        <taxon>Galleria</taxon>
    </lineage>
</organism>
<proteinExistence type="predicted"/>
<protein>
    <submittedName>
        <fullName evidence="7">Cytochrome b5-related protein-like isoform X1</fullName>
    </submittedName>
</protein>
<feature type="transmembrane region" description="Helical" evidence="4">
    <location>
        <begin position="355"/>
        <end position="373"/>
    </location>
</feature>
<keyword evidence="2" id="KW-0479">Metal-binding</keyword>
<dbReference type="PANTHER" id="PTHR16740">
    <property type="entry name" value="CYTOCHROME B5-RELATED PROTEIN-RELATED"/>
    <property type="match status" value="1"/>
</dbReference>
<dbReference type="InterPro" id="IPR036400">
    <property type="entry name" value="Cyt_B5-like_heme/steroid_sf"/>
</dbReference>
<dbReference type="KEGG" id="gmw:113515395"/>
<keyword evidence="4" id="KW-1133">Transmembrane helix</keyword>
<evidence type="ECO:0000256" key="3">
    <source>
        <dbReference type="ARBA" id="ARBA00023004"/>
    </source>
</evidence>
<evidence type="ECO:0000256" key="1">
    <source>
        <dbReference type="ARBA" id="ARBA00022617"/>
    </source>
</evidence>
<feature type="transmembrane region" description="Helical" evidence="4">
    <location>
        <begin position="239"/>
        <end position="261"/>
    </location>
</feature>
<dbReference type="Pfam" id="PF00173">
    <property type="entry name" value="Cyt-b5"/>
    <property type="match status" value="1"/>
</dbReference>
<evidence type="ECO:0000313" key="6">
    <source>
        <dbReference type="Proteomes" id="UP001652740"/>
    </source>
</evidence>
<dbReference type="PANTHER" id="PTHR16740:SF1">
    <property type="entry name" value="CYTOCHROME B5-RELATED PROTEIN-RELATED"/>
    <property type="match status" value="1"/>
</dbReference>
<gene>
    <name evidence="7" type="primary">LOC113515395</name>
</gene>
<keyword evidence="6" id="KW-1185">Reference proteome</keyword>
<evidence type="ECO:0000313" key="7">
    <source>
        <dbReference type="RefSeq" id="XP_026755384.2"/>
    </source>
</evidence>
<dbReference type="PROSITE" id="PS00191">
    <property type="entry name" value="CYTOCHROME_B5_1"/>
    <property type="match status" value="1"/>
</dbReference>
<evidence type="ECO:0000259" key="5">
    <source>
        <dbReference type="PROSITE" id="PS50255"/>
    </source>
</evidence>
<feature type="transmembrane region" description="Helical" evidence="4">
    <location>
        <begin position="212"/>
        <end position="233"/>
    </location>
</feature>
<name>A0A6J1WSL9_GALME</name>
<keyword evidence="4" id="KW-0812">Transmembrane</keyword>
<evidence type="ECO:0000256" key="2">
    <source>
        <dbReference type="ARBA" id="ARBA00022723"/>
    </source>
</evidence>
<dbReference type="SMART" id="SM01117">
    <property type="entry name" value="Cyt-b5"/>
    <property type="match status" value="1"/>
</dbReference>
<reference evidence="7" key="1">
    <citation type="submission" date="2025-08" db="UniProtKB">
        <authorList>
            <consortium name="RefSeq"/>
        </authorList>
    </citation>
    <scope>IDENTIFICATION</scope>
    <source>
        <tissue evidence="7">Whole larvae</tissue>
    </source>
</reference>
<dbReference type="InterPro" id="IPR018506">
    <property type="entry name" value="Cyt_B5_heme-BS"/>
</dbReference>
<keyword evidence="4" id="KW-0472">Membrane</keyword>
<dbReference type="InterPro" id="IPR001199">
    <property type="entry name" value="Cyt_B5-like_heme/steroid-bd"/>
</dbReference>
<dbReference type="GO" id="GO:0020037">
    <property type="term" value="F:heme binding"/>
    <property type="evidence" value="ECO:0007669"/>
    <property type="project" value="UniProtKB-UniRule"/>
</dbReference>
<accession>A0A6J1WSL9</accession>
<dbReference type="GO" id="GO:0046872">
    <property type="term" value="F:metal ion binding"/>
    <property type="evidence" value="ECO:0007669"/>
    <property type="project" value="UniProtKB-UniRule"/>
</dbReference>
<dbReference type="Gene3D" id="3.10.120.10">
    <property type="entry name" value="Cytochrome b5-like heme/steroid binding domain"/>
    <property type="match status" value="1"/>
</dbReference>
<sequence>MLCYQIQQKERARNQYKTRPVQGRSRIFGCICVCFNQYLLSVCVNQYHCTGIYINISPINKGVPLYNKKETMAPDTERYQSSFPQLRYPPLRNENPKISRRWLKGKQMHDGAEDLWRIYDNLYDLTNFIEKHPGGSQWISFTKGTDITELFETHHLKGSAEKILPKYFIRKVTTPRNSPFTFEENGFYKTLKAKVMEKIKDIPKDVRKQSDVVTDLLLVACIILSPLSCWAWSQSYILGASLTVLSGFTLSGLITCAHNYFHRADSWRMFLFNFGGPSYKEWRISHAMSHHMHTNTLQDIELTMLEPFLKFMPYKDKSFWIQLGAFYWPLIYPFSQITLMTVEFLSSIRKLDGKYIHWSHIIPLSLPTWMWLASRMPFTIVLPVWAATMMISSFYFTVYGLTAGHHAHTNFFDGDIPRSEVLDWGIHQLDTIIDNDDHTSHFTSLTRFGNHALHHLFPTLDHAELVYLYPTLFEHCEKFGIEIRRNTFYQALISHSKQLWRKQPNNMKSRMKDVNSNAVRLLNSMGSLY</sequence>
<feature type="domain" description="Cytochrome b5 heme-binding" evidence="5">
    <location>
        <begin position="109"/>
        <end position="173"/>
    </location>
</feature>
<dbReference type="SUPFAM" id="SSF55856">
    <property type="entry name" value="Cytochrome b5-like heme/steroid binding domain"/>
    <property type="match status" value="1"/>
</dbReference>